<gene>
    <name evidence="6" type="primary">flgL</name>
    <name evidence="6" type="ORF">RGR602_CH00737</name>
</gene>
<protein>
    <recommendedName>
        <fullName evidence="3">Flagellin</fullName>
    </recommendedName>
</protein>
<comment type="subcellular location">
    <subcellularLocation>
        <location evidence="3">Secreted</location>
    </subcellularLocation>
    <subcellularLocation>
        <location evidence="3">Bacterial flagellum</location>
    </subcellularLocation>
</comment>
<proteinExistence type="inferred from homology"/>
<keyword evidence="6" id="KW-0966">Cell projection</keyword>
<dbReference type="AlphaFoldDB" id="A0A0B4WZZ5"/>
<evidence type="ECO:0000256" key="2">
    <source>
        <dbReference type="ARBA" id="ARBA00023143"/>
    </source>
</evidence>
<evidence type="ECO:0000256" key="3">
    <source>
        <dbReference type="RuleBase" id="RU362073"/>
    </source>
</evidence>
<reference evidence="6 7" key="1">
    <citation type="submission" date="2013-11" db="EMBL/GenBank/DDBJ databases">
        <title>Complete genome sequence of Rhizobium gallicum bv. gallicum R602.</title>
        <authorList>
            <person name="Bustos P."/>
            <person name="Santamaria R.I."/>
            <person name="Lozano L."/>
            <person name="Acosta J.L."/>
            <person name="Ormeno-Orrillo E."/>
            <person name="Rogel M.A."/>
            <person name="Romero D."/>
            <person name="Cevallos M.A."/>
            <person name="Martinez-Romero E."/>
            <person name="Gonzalez V."/>
        </authorList>
    </citation>
    <scope>NUCLEOTIDE SEQUENCE [LARGE SCALE GENOMIC DNA]</scope>
    <source>
        <strain evidence="6 7">R602</strain>
    </source>
</reference>
<dbReference type="RefSeq" id="WP_039843982.1">
    <property type="nucleotide sequence ID" value="NZ_CP006877.1"/>
</dbReference>
<dbReference type="GO" id="GO:0005198">
    <property type="term" value="F:structural molecule activity"/>
    <property type="evidence" value="ECO:0007669"/>
    <property type="project" value="UniProtKB-UniRule"/>
</dbReference>
<dbReference type="EMBL" id="CP006877">
    <property type="protein sequence ID" value="AJD40100.1"/>
    <property type="molecule type" value="Genomic_DNA"/>
</dbReference>
<dbReference type="NCBIfam" id="NF004669">
    <property type="entry name" value="PRK06008.1"/>
    <property type="match status" value="1"/>
</dbReference>
<name>A0A0B4WZZ5_9HYPH</name>
<evidence type="ECO:0000259" key="4">
    <source>
        <dbReference type="Pfam" id="PF00669"/>
    </source>
</evidence>
<evidence type="ECO:0000313" key="6">
    <source>
        <dbReference type="EMBL" id="AJD40100.1"/>
    </source>
</evidence>
<dbReference type="Pfam" id="PF00669">
    <property type="entry name" value="Flagellin_N"/>
    <property type="match status" value="1"/>
</dbReference>
<keyword evidence="7" id="KW-1185">Reference proteome</keyword>
<evidence type="ECO:0000256" key="1">
    <source>
        <dbReference type="ARBA" id="ARBA00005709"/>
    </source>
</evidence>
<comment type="function">
    <text evidence="3">Flagellin is the subunit protein which polymerizes to form the filaments of bacterial flagella.</text>
</comment>
<sequence>MKSSFISSSAIQNAMRLTIRQSQNQMVKASIEATTKTYADIGVSLGIDAAKSVNYARELDRISSFKDSNSTVNLRLEMSQSGLADVQKASDALVKNLTALKGSQASTAITVTLQSSAAALSQLLDTGNMITGGEYLFSGVNTDVPPLTDRSATVEADIVTALNTYATGLSKPVSALTAAEIDTFMTSTVEPMFSAAAWTNPATGWSKASNQNMTSRISNSEVITSSTNANSDGMRYLAMATVMTNALIDQGLGTDAMDAVSSRAIGYAAQATSGLVTQQSQLGLSQERVEKANDALDAQAAIINNKVVDLQGVDPAEASTLVKTLETQLETAYTIVSKIQQLSLVNYL</sequence>
<dbReference type="SUPFAM" id="SSF64518">
    <property type="entry name" value="Phase 1 flagellin"/>
    <property type="match status" value="1"/>
</dbReference>
<feature type="domain" description="Flagellin C-terminal" evidence="5">
    <location>
        <begin position="267"/>
        <end position="348"/>
    </location>
</feature>
<dbReference type="GO" id="GO:0009288">
    <property type="term" value="C:bacterial-type flagellum"/>
    <property type="evidence" value="ECO:0007669"/>
    <property type="project" value="UniProtKB-SubCell"/>
</dbReference>
<evidence type="ECO:0000313" key="7">
    <source>
        <dbReference type="Proteomes" id="UP000031368"/>
    </source>
</evidence>
<keyword evidence="6" id="KW-0282">Flagellum</keyword>
<feature type="domain" description="Flagellin N-terminal" evidence="4">
    <location>
        <begin position="6"/>
        <end position="142"/>
    </location>
</feature>
<comment type="similarity">
    <text evidence="1 3">Belongs to the bacterial flagellin family.</text>
</comment>
<accession>A0A0B4WZZ5</accession>
<dbReference type="KEGG" id="rga:RGR602_CH00737"/>
<keyword evidence="2 3" id="KW-0975">Bacterial flagellum</keyword>
<dbReference type="Pfam" id="PF00700">
    <property type="entry name" value="Flagellin_C"/>
    <property type="match status" value="1"/>
</dbReference>
<dbReference type="HOGENOM" id="CLU_066395_0_0_5"/>
<dbReference type="GO" id="GO:0005576">
    <property type="term" value="C:extracellular region"/>
    <property type="evidence" value="ECO:0007669"/>
    <property type="project" value="UniProtKB-SubCell"/>
</dbReference>
<keyword evidence="3" id="KW-0964">Secreted</keyword>
<keyword evidence="6" id="KW-0969">Cilium</keyword>
<dbReference type="Proteomes" id="UP000031368">
    <property type="component" value="Chromosome"/>
</dbReference>
<dbReference type="InterPro" id="IPR046358">
    <property type="entry name" value="Flagellin_C"/>
</dbReference>
<organism evidence="6 7">
    <name type="scientific">Rhizobium gallicum bv. gallicum R602sp</name>
    <dbReference type="NCBI Taxonomy" id="1041138"/>
    <lineage>
        <taxon>Bacteria</taxon>
        <taxon>Pseudomonadati</taxon>
        <taxon>Pseudomonadota</taxon>
        <taxon>Alphaproteobacteria</taxon>
        <taxon>Hyphomicrobiales</taxon>
        <taxon>Rhizobiaceae</taxon>
        <taxon>Rhizobium/Agrobacterium group</taxon>
        <taxon>Rhizobium</taxon>
    </lineage>
</organism>
<dbReference type="InterPro" id="IPR001029">
    <property type="entry name" value="Flagellin_N"/>
</dbReference>
<evidence type="ECO:0000259" key="5">
    <source>
        <dbReference type="Pfam" id="PF00700"/>
    </source>
</evidence>